<dbReference type="RefSeq" id="XP_030829650.1">
    <property type="nucleotide sequence ID" value="XM_030973790.1"/>
</dbReference>
<dbReference type="Pfam" id="PF00811">
    <property type="entry name" value="Ependymin"/>
    <property type="match status" value="1"/>
</dbReference>
<dbReference type="PANTHER" id="PTHR10697:SF1">
    <property type="entry name" value="MAMMALIAN EPENDYMIN-RELATED PROTEIN 1"/>
    <property type="match status" value="1"/>
</dbReference>
<dbReference type="GeneID" id="100893150"/>
<dbReference type="Proteomes" id="UP000007110">
    <property type="component" value="Unassembled WGS sequence"/>
</dbReference>
<dbReference type="PANTHER" id="PTHR10697">
    <property type="entry name" value="MAMMALIAN EPENDYMIN-RELATED PROTEIN 1"/>
    <property type="match status" value="1"/>
</dbReference>
<reference evidence="3" key="1">
    <citation type="submission" date="2015-02" db="EMBL/GenBank/DDBJ databases">
        <title>Genome sequencing for Strongylocentrotus purpuratus.</title>
        <authorList>
            <person name="Murali S."/>
            <person name="Liu Y."/>
            <person name="Vee V."/>
            <person name="English A."/>
            <person name="Wang M."/>
            <person name="Skinner E."/>
            <person name="Han Y."/>
            <person name="Muzny D.M."/>
            <person name="Worley K.C."/>
            <person name="Gibbs R.A."/>
        </authorList>
    </citation>
    <scope>NUCLEOTIDE SEQUENCE</scope>
</reference>
<protein>
    <submittedName>
        <fullName evidence="2">Uncharacterized protein</fullName>
    </submittedName>
</protein>
<dbReference type="InParanoid" id="A0A7M7N2E5"/>
<dbReference type="AlphaFoldDB" id="A0A7M7N2E5"/>
<dbReference type="GO" id="GO:0005576">
    <property type="term" value="C:extracellular region"/>
    <property type="evidence" value="ECO:0007669"/>
    <property type="project" value="InterPro"/>
</dbReference>
<accession>A0A7M7N2E5</accession>
<dbReference type="EnsemblMetazoa" id="XM_030973790">
    <property type="protein sequence ID" value="XP_030829650"/>
    <property type="gene ID" value="LOC100893150"/>
</dbReference>
<dbReference type="KEGG" id="spu:100893150"/>
<dbReference type="InterPro" id="IPR001299">
    <property type="entry name" value="Ependymin"/>
</dbReference>
<dbReference type="GO" id="GO:0005764">
    <property type="term" value="C:lysosome"/>
    <property type="evidence" value="ECO:0000318"/>
    <property type="project" value="GO_Central"/>
</dbReference>
<dbReference type="GO" id="GO:0005509">
    <property type="term" value="F:calcium ion binding"/>
    <property type="evidence" value="ECO:0007669"/>
    <property type="project" value="InterPro"/>
</dbReference>
<proteinExistence type="predicted"/>
<name>A0A7M7N2E5_STRPU</name>
<evidence type="ECO:0000256" key="1">
    <source>
        <dbReference type="SAM" id="MobiDB-lite"/>
    </source>
</evidence>
<organism evidence="2 3">
    <name type="scientific">Strongylocentrotus purpuratus</name>
    <name type="common">Purple sea urchin</name>
    <dbReference type="NCBI Taxonomy" id="7668"/>
    <lineage>
        <taxon>Eukaryota</taxon>
        <taxon>Metazoa</taxon>
        <taxon>Echinodermata</taxon>
        <taxon>Eleutherozoa</taxon>
        <taxon>Echinozoa</taxon>
        <taxon>Echinoidea</taxon>
        <taxon>Euechinoidea</taxon>
        <taxon>Echinacea</taxon>
        <taxon>Camarodonta</taxon>
        <taxon>Echinidea</taxon>
        <taxon>Strongylocentrotidae</taxon>
        <taxon>Strongylocentrotus</taxon>
    </lineage>
</organism>
<feature type="region of interest" description="Disordered" evidence="1">
    <location>
        <begin position="123"/>
        <end position="169"/>
    </location>
</feature>
<dbReference type="OrthoDB" id="6084362at2759"/>
<keyword evidence="3" id="KW-1185">Reference proteome</keyword>
<evidence type="ECO:0000313" key="3">
    <source>
        <dbReference type="Proteomes" id="UP000007110"/>
    </source>
</evidence>
<sequence length="169" mass="18907">MHCGTARNIWRNYTIPPNSTLEDFYEIGAPGSGFMVQEWSDRTPGKQNESRINTNTYPGCWPMTEVFMKKDEQNRTIQSVSTRFFDLHSGIQNMSVFTPPALCKNAQRPMIDTEQSSVHVMSEGTGKWSDGDTVFDTGSGEEGSGEESLESGELFGERSGERFDGILKM</sequence>
<evidence type="ECO:0000313" key="2">
    <source>
        <dbReference type="EnsemblMetazoa" id="XP_030829650"/>
    </source>
</evidence>
<reference evidence="2" key="2">
    <citation type="submission" date="2021-01" db="UniProtKB">
        <authorList>
            <consortium name="EnsemblMetazoa"/>
        </authorList>
    </citation>
    <scope>IDENTIFICATION</scope>
</reference>
<dbReference type="GO" id="GO:0007160">
    <property type="term" value="P:cell-matrix adhesion"/>
    <property type="evidence" value="ECO:0007669"/>
    <property type="project" value="InterPro"/>
</dbReference>
<feature type="compositionally biased region" description="Basic and acidic residues" evidence="1">
    <location>
        <begin position="155"/>
        <end position="169"/>
    </location>
</feature>